<proteinExistence type="predicted"/>
<accession>A0A6C0LEH2</accession>
<evidence type="ECO:0000313" key="2">
    <source>
        <dbReference type="EMBL" id="QHU28780.1"/>
    </source>
</evidence>
<reference evidence="2" key="1">
    <citation type="journal article" date="2020" name="Nature">
        <title>Giant virus diversity and host interactions through global metagenomics.</title>
        <authorList>
            <person name="Schulz F."/>
            <person name="Roux S."/>
            <person name="Paez-Espino D."/>
            <person name="Jungbluth S."/>
            <person name="Walsh D.A."/>
            <person name="Denef V.J."/>
            <person name="McMahon K.D."/>
            <person name="Konstantinidis K.T."/>
            <person name="Eloe-Fadrosh E.A."/>
            <person name="Kyrpides N.C."/>
            <person name="Woyke T."/>
        </authorList>
    </citation>
    <scope>NUCLEOTIDE SEQUENCE</scope>
    <source>
        <strain evidence="2">GVMAG-M-3300027791-30</strain>
    </source>
</reference>
<keyword evidence="1" id="KW-0472">Membrane</keyword>
<protein>
    <submittedName>
        <fullName evidence="2">Uncharacterized protein</fullName>
    </submittedName>
</protein>
<dbReference type="EMBL" id="MN740474">
    <property type="protein sequence ID" value="QHU28780.1"/>
    <property type="molecule type" value="Genomic_DNA"/>
</dbReference>
<keyword evidence="1" id="KW-0812">Transmembrane</keyword>
<evidence type="ECO:0000256" key="1">
    <source>
        <dbReference type="SAM" id="Phobius"/>
    </source>
</evidence>
<name>A0A6C0LEH2_9ZZZZ</name>
<organism evidence="2">
    <name type="scientific">viral metagenome</name>
    <dbReference type="NCBI Taxonomy" id="1070528"/>
    <lineage>
        <taxon>unclassified sequences</taxon>
        <taxon>metagenomes</taxon>
        <taxon>organismal metagenomes</taxon>
    </lineage>
</organism>
<sequence length="281" mass="31951">MLLYFIISNFIINIIFLGLIIYFLVVLSKKNDNKYTSQSEINLKSSNKNLVSSVIKSNASNASNASNIGNLSENKKESKKVKFVYDQKKCFECIRINQQLGIFGDCPHCGSENYDTGCVPALVQEGKPNNCVPKELTPEQAFLSCKSVSNSQQSCNLIHPKYMLEYQKEECKRPDGDYDYYCAYDESDSCSYNRCNLDDYYSYGPQSICDCQKVPNENLPNGYGRECIKGNNCNEFHPLHKAPELLTDPGLKRFYNGYGTWMDVPRLNTWYSSLMADVQAI</sequence>
<dbReference type="AlphaFoldDB" id="A0A6C0LEH2"/>
<feature type="transmembrane region" description="Helical" evidence="1">
    <location>
        <begin position="6"/>
        <end position="27"/>
    </location>
</feature>
<keyword evidence="1" id="KW-1133">Transmembrane helix</keyword>